<accession>A0ACC2PDC9</accession>
<evidence type="ECO:0000313" key="1">
    <source>
        <dbReference type="EMBL" id="KAJ8681425.1"/>
    </source>
</evidence>
<comment type="caution">
    <text evidence="1">The sequence shown here is derived from an EMBL/GenBank/DDBJ whole genome shotgun (WGS) entry which is preliminary data.</text>
</comment>
<protein>
    <submittedName>
        <fullName evidence="1">Uncharacterized protein</fullName>
    </submittedName>
</protein>
<keyword evidence="2" id="KW-1185">Reference proteome</keyword>
<sequence>MPTSREESLWLVGGSGSRPAAPAGDHPADHRPQTSANVAQQQQPRQQPLYTEELGNRRGSGTRQARRHHNQPSSATRKGPLHQNGKRNQQQISSEEVPQTASNGLLAVGNGTIGCPINREDESSTVSTTANTTANDDDDDDEEATAALFAKFHEDAITQAGVGCFQTLAAVYTGLCVAADTIEFFAIPYILPSAEVELCIADSEKGWLGNITLMGLAIGGMFWGGLGDRIGRKGSLLTAMSIHALFSGVATFMPTYGTLMTTRFCSAIGAGGSLPLAYVYLAECCPHASRGKWIGLLAGAGALGGIYAAFLAWSIVPTTGEMVVLENREHFSAWHRFLMFCCFPAFCAIAGMLFLPESPRYLVEAGRDIEVMMVLQQIYKKNNEQKNTRAHYQLSAIELPNKRPRGLPPPSPENHNTSVLANIAHSIEIFWSSFLEIFTGPHMKVTLILLCIWSAAGFSLYGLMSWCPEYLKFLRSIEYKSHTKRLTGQEYINETFTRRLENVQYRDSRFFNCSFSRVILNHVDFDNCTFKSVEFSNIRSSKTHFTNSTIVNAKFIDTDLSEQAFTRCIRENITKLSLSGSCPTLDLDYNIYIEEVMHSHLAAQLTFFPTAVLAGLALTVLQRPKTIGLSLFLSSIVALCLLLINKNSVAILGFEASFIVVFVIAWTALILLTIEYYPTHLRCTGFGVMAVGVRISSLIGSIVYQMLVSAPVIVPALLTASVLFTASVVSLKLPQTHSVYL</sequence>
<dbReference type="EMBL" id="CM056742">
    <property type="protein sequence ID" value="KAJ8681425.1"/>
    <property type="molecule type" value="Genomic_DNA"/>
</dbReference>
<dbReference type="Proteomes" id="UP001239111">
    <property type="component" value="Chromosome 2"/>
</dbReference>
<gene>
    <name evidence="1" type="ORF">QAD02_017212</name>
</gene>
<reference evidence="1" key="1">
    <citation type="submission" date="2023-04" db="EMBL/GenBank/DDBJ databases">
        <title>A chromosome-level genome assembly of the parasitoid wasp Eretmocerus hayati.</title>
        <authorList>
            <person name="Zhong Y."/>
            <person name="Liu S."/>
            <person name="Liu Y."/>
        </authorList>
    </citation>
    <scope>NUCLEOTIDE SEQUENCE</scope>
    <source>
        <strain evidence="1">ZJU_SS_LIU_2023</strain>
    </source>
</reference>
<name>A0ACC2PDC9_9HYME</name>
<proteinExistence type="predicted"/>
<evidence type="ECO:0000313" key="2">
    <source>
        <dbReference type="Proteomes" id="UP001239111"/>
    </source>
</evidence>
<organism evidence="1 2">
    <name type="scientific">Eretmocerus hayati</name>
    <dbReference type="NCBI Taxonomy" id="131215"/>
    <lineage>
        <taxon>Eukaryota</taxon>
        <taxon>Metazoa</taxon>
        <taxon>Ecdysozoa</taxon>
        <taxon>Arthropoda</taxon>
        <taxon>Hexapoda</taxon>
        <taxon>Insecta</taxon>
        <taxon>Pterygota</taxon>
        <taxon>Neoptera</taxon>
        <taxon>Endopterygota</taxon>
        <taxon>Hymenoptera</taxon>
        <taxon>Apocrita</taxon>
        <taxon>Proctotrupomorpha</taxon>
        <taxon>Chalcidoidea</taxon>
        <taxon>Aphelinidae</taxon>
        <taxon>Aphelininae</taxon>
        <taxon>Eretmocerus</taxon>
    </lineage>
</organism>